<comment type="caution">
    <text evidence="2">The sequence shown here is derived from an EMBL/GenBank/DDBJ whole genome shotgun (WGS) entry which is preliminary data.</text>
</comment>
<dbReference type="InterPro" id="IPR050194">
    <property type="entry name" value="Glycosyltransferase_grp1"/>
</dbReference>
<protein>
    <submittedName>
        <fullName evidence="2">D-inositol 3-phosphate glycosyltransferase</fullName>
        <ecNumber evidence="2">2.4.1.250</ecNumber>
    </submittedName>
</protein>
<reference evidence="2" key="1">
    <citation type="submission" date="2017-02" db="EMBL/GenBank/DDBJ databases">
        <title>Delving into the versatile metabolic prowess of the omnipresent phylum Bacteroidetes.</title>
        <authorList>
            <person name="Nobu M.K."/>
            <person name="Mei R."/>
            <person name="Narihiro T."/>
            <person name="Kuroda K."/>
            <person name="Liu W.-T."/>
        </authorList>
    </citation>
    <scope>NUCLEOTIDE SEQUENCE</scope>
    <source>
        <strain evidence="2">ADurb.Bin280</strain>
    </source>
</reference>
<dbReference type="GO" id="GO:0102710">
    <property type="term" value="F:D-inositol-3-phosphate glycosyltransferase activity"/>
    <property type="evidence" value="ECO:0007669"/>
    <property type="project" value="UniProtKB-EC"/>
</dbReference>
<organism evidence="2">
    <name type="scientific">candidate division WS2 bacterium ADurb.Bin280</name>
    <dbReference type="NCBI Taxonomy" id="1852829"/>
    <lineage>
        <taxon>Bacteria</taxon>
        <taxon>candidate division WS2</taxon>
    </lineage>
</organism>
<dbReference type="EMBL" id="MWBO01000024">
    <property type="protein sequence ID" value="OQA52684.1"/>
    <property type="molecule type" value="Genomic_DNA"/>
</dbReference>
<dbReference type="InterPro" id="IPR001296">
    <property type="entry name" value="Glyco_trans_1"/>
</dbReference>
<evidence type="ECO:0000313" key="2">
    <source>
        <dbReference type="EMBL" id="OQA52684.1"/>
    </source>
</evidence>
<accession>A0A1V5SED7</accession>
<dbReference type="AlphaFoldDB" id="A0A1V5SED7"/>
<dbReference type="Gene3D" id="3.40.50.2000">
    <property type="entry name" value="Glycogen Phosphorylase B"/>
    <property type="match status" value="1"/>
</dbReference>
<dbReference type="PANTHER" id="PTHR45947:SF3">
    <property type="entry name" value="SULFOQUINOVOSYL TRANSFERASE SQD2"/>
    <property type="match status" value="1"/>
</dbReference>
<proteinExistence type="predicted"/>
<dbReference type="EC" id="2.4.1.250" evidence="2"/>
<keyword evidence="2" id="KW-0328">Glycosyltransferase</keyword>
<evidence type="ECO:0000259" key="1">
    <source>
        <dbReference type="Pfam" id="PF00534"/>
    </source>
</evidence>
<name>A0A1V5SED7_9BACT</name>
<feature type="domain" description="Glycosyl transferase family 1" evidence="1">
    <location>
        <begin position="77"/>
        <end position="228"/>
    </location>
</feature>
<dbReference type="PANTHER" id="PTHR45947">
    <property type="entry name" value="SULFOQUINOVOSYL TRANSFERASE SQD2"/>
    <property type="match status" value="1"/>
</dbReference>
<dbReference type="Pfam" id="PF00534">
    <property type="entry name" value="Glycos_transf_1"/>
    <property type="match status" value="1"/>
</dbReference>
<dbReference type="SUPFAM" id="SSF53756">
    <property type="entry name" value="UDP-Glycosyltransferase/glycogen phosphorylase"/>
    <property type="match status" value="1"/>
</dbReference>
<dbReference type="Proteomes" id="UP000485367">
    <property type="component" value="Unassembled WGS sequence"/>
</dbReference>
<sequence>MAQFINHFLRYFDYHFAQNVDQFIANSSTTAARIKKFYRRDSIVINPPVELPNISKAKHNFSRAQPSEWRSYEGVSTAKNSCEPFFLTGGRLARAKRYDIPILACKKLNLPLKIFGRDFAGYQNELLSLAGPKTEFLGEITNHQKQQLLSSAKAFIFASDNEDFGIAPVEAMAAGTPVIAYRSGGVTETVIDGKTGIFFNELTPGSCAKAIQKLQKTKIHPSTCISRASAFSKASFIKKIKSLFPQSTST</sequence>
<gene>
    <name evidence="2" type="primary">mshA_1</name>
    <name evidence="2" type="ORF">BWY43_00381</name>
</gene>
<keyword evidence="2" id="KW-0808">Transferase</keyword>